<accession>A0AAV4X5H7</accession>
<reference evidence="1 2" key="1">
    <citation type="submission" date="2021-06" db="EMBL/GenBank/DDBJ databases">
        <title>Caerostris extrusa draft genome.</title>
        <authorList>
            <person name="Kono N."/>
            <person name="Arakawa K."/>
        </authorList>
    </citation>
    <scope>NUCLEOTIDE SEQUENCE [LARGE SCALE GENOMIC DNA]</scope>
</reference>
<proteinExistence type="predicted"/>
<dbReference type="AlphaFoldDB" id="A0AAV4X5H7"/>
<evidence type="ECO:0000313" key="1">
    <source>
        <dbReference type="EMBL" id="GIY89822.1"/>
    </source>
</evidence>
<evidence type="ECO:0000313" key="2">
    <source>
        <dbReference type="Proteomes" id="UP001054945"/>
    </source>
</evidence>
<keyword evidence="2" id="KW-1185">Reference proteome</keyword>
<comment type="caution">
    <text evidence="1">The sequence shown here is derived from an EMBL/GenBank/DDBJ whole genome shotgun (WGS) entry which is preliminary data.</text>
</comment>
<name>A0AAV4X5H7_CAEEX</name>
<sequence>MISVIWGGLPSHFQKEGQSSIQGQIVQIVGFEEEGKDFPFAILVCLTDTTALCVECGRLLMVLPGQI</sequence>
<protein>
    <submittedName>
        <fullName evidence="1">Uncharacterized protein</fullName>
    </submittedName>
</protein>
<organism evidence="1 2">
    <name type="scientific">Caerostris extrusa</name>
    <name type="common">Bark spider</name>
    <name type="synonym">Caerostris bankana</name>
    <dbReference type="NCBI Taxonomy" id="172846"/>
    <lineage>
        <taxon>Eukaryota</taxon>
        <taxon>Metazoa</taxon>
        <taxon>Ecdysozoa</taxon>
        <taxon>Arthropoda</taxon>
        <taxon>Chelicerata</taxon>
        <taxon>Arachnida</taxon>
        <taxon>Araneae</taxon>
        <taxon>Araneomorphae</taxon>
        <taxon>Entelegynae</taxon>
        <taxon>Araneoidea</taxon>
        <taxon>Araneidae</taxon>
        <taxon>Caerostris</taxon>
    </lineage>
</organism>
<dbReference type="EMBL" id="BPLR01017265">
    <property type="protein sequence ID" value="GIY89822.1"/>
    <property type="molecule type" value="Genomic_DNA"/>
</dbReference>
<gene>
    <name evidence="1" type="ORF">CEXT_154831</name>
</gene>
<dbReference type="Proteomes" id="UP001054945">
    <property type="component" value="Unassembled WGS sequence"/>
</dbReference>